<dbReference type="Proteomes" id="UP000619295">
    <property type="component" value="Unassembled WGS sequence"/>
</dbReference>
<feature type="transmembrane region" description="Helical" evidence="9">
    <location>
        <begin position="106"/>
        <end position="134"/>
    </location>
</feature>
<evidence type="ECO:0000256" key="5">
    <source>
        <dbReference type="ARBA" id="ARBA00022692"/>
    </source>
</evidence>
<evidence type="ECO:0000256" key="4">
    <source>
        <dbReference type="ARBA" id="ARBA00022475"/>
    </source>
</evidence>
<dbReference type="AlphaFoldDB" id="A0A927E6D5"/>
<dbReference type="RefSeq" id="WP_191123622.1">
    <property type="nucleotide sequence ID" value="NZ_JACXWY010000003.1"/>
</dbReference>
<comment type="caution">
    <text evidence="11">The sequence shown here is derived from an EMBL/GenBank/DDBJ whole genome shotgun (WGS) entry which is preliminary data.</text>
</comment>
<keyword evidence="5 9" id="KW-0812">Transmembrane</keyword>
<keyword evidence="7" id="KW-0762">Sugar transport</keyword>
<dbReference type="EMBL" id="JACXWY010000003">
    <property type="protein sequence ID" value="MBD3845154.1"/>
    <property type="molecule type" value="Genomic_DNA"/>
</dbReference>
<evidence type="ECO:0000259" key="10">
    <source>
        <dbReference type="PROSITE" id="PS51012"/>
    </source>
</evidence>
<evidence type="ECO:0000313" key="11">
    <source>
        <dbReference type="EMBL" id="MBD3845154.1"/>
    </source>
</evidence>
<keyword evidence="7" id="KW-0625">Polysaccharide transport</keyword>
<feature type="domain" description="ABC transmembrane type-2" evidence="10">
    <location>
        <begin position="29"/>
        <end position="253"/>
    </location>
</feature>
<organism evidence="11 12">
    <name type="scientific">Bosea spartocytisi</name>
    <dbReference type="NCBI Taxonomy" id="2773451"/>
    <lineage>
        <taxon>Bacteria</taxon>
        <taxon>Pseudomonadati</taxon>
        <taxon>Pseudomonadota</taxon>
        <taxon>Alphaproteobacteria</taxon>
        <taxon>Hyphomicrobiales</taxon>
        <taxon>Boseaceae</taxon>
        <taxon>Bosea</taxon>
    </lineage>
</organism>
<sequence length="261" mass="29129">MFLAVWRYRHFITASIRGELKGRYARSRLGLLWTVLNPLAQATIFAVILSEVLGSKLGGVDVKGAYPIYLMSGMAAWGLFSEILNRCLSVFVDYAGTLKKISFPRLCLPIIVWGGALVNHVLLLLSVVVVFAFFGHFPSWAWLSVVLGIALISMLAFGLGMMLGIFHVFSRDVGQVVAVLLQIWFWLTPIVYMRDILPAHLRWLLDLNPMTALAGIYQNALLFNRWPDLSTLALPAVLALTLFAMSFLLFRRASAELVDVL</sequence>
<reference evidence="11" key="1">
    <citation type="submission" date="2020-09" db="EMBL/GenBank/DDBJ databases">
        <title>Bosea spartocytisi sp. nov. a root nodule endophyte of Spartocytisus supranubius in the high mountain ecosystem fo the Teide National Park (Canary Islands, Spain).</title>
        <authorList>
            <person name="Pulido-Suarez L."/>
            <person name="Peix A."/>
            <person name="Igual J.M."/>
            <person name="Socas-Perez N."/>
            <person name="Velazquez E."/>
            <person name="Flores-Felix J.D."/>
            <person name="Leon-Barrios M."/>
        </authorList>
    </citation>
    <scope>NUCLEOTIDE SEQUENCE</scope>
    <source>
        <strain evidence="11">SSUT16</strain>
    </source>
</reference>
<evidence type="ECO:0000313" key="12">
    <source>
        <dbReference type="Proteomes" id="UP000619295"/>
    </source>
</evidence>
<feature type="transmembrane region" description="Helical" evidence="9">
    <location>
        <begin position="232"/>
        <end position="250"/>
    </location>
</feature>
<dbReference type="InterPro" id="IPR013525">
    <property type="entry name" value="ABC2_TM"/>
</dbReference>
<keyword evidence="8 9" id="KW-0472">Membrane</keyword>
<keyword evidence="3 9" id="KW-0813">Transport</keyword>
<dbReference type="PANTHER" id="PTHR30413">
    <property type="entry name" value="INNER MEMBRANE TRANSPORT PERMEASE"/>
    <property type="match status" value="1"/>
</dbReference>
<evidence type="ECO:0000256" key="2">
    <source>
        <dbReference type="ARBA" id="ARBA00007783"/>
    </source>
</evidence>
<comment type="similarity">
    <text evidence="2 9">Belongs to the ABC-2 integral membrane protein family.</text>
</comment>
<evidence type="ECO:0000256" key="7">
    <source>
        <dbReference type="ARBA" id="ARBA00023047"/>
    </source>
</evidence>
<evidence type="ECO:0000256" key="6">
    <source>
        <dbReference type="ARBA" id="ARBA00022989"/>
    </source>
</evidence>
<dbReference type="Pfam" id="PF01061">
    <property type="entry name" value="ABC2_membrane"/>
    <property type="match status" value="1"/>
</dbReference>
<dbReference type="InterPro" id="IPR047817">
    <property type="entry name" value="ABC2_TM_bact-type"/>
</dbReference>
<accession>A0A927E6D5</accession>
<feature type="transmembrane region" description="Helical" evidence="9">
    <location>
        <begin position="173"/>
        <end position="193"/>
    </location>
</feature>
<evidence type="ECO:0000256" key="1">
    <source>
        <dbReference type="ARBA" id="ARBA00004651"/>
    </source>
</evidence>
<dbReference type="GO" id="GO:0140359">
    <property type="term" value="F:ABC-type transporter activity"/>
    <property type="evidence" value="ECO:0007669"/>
    <property type="project" value="InterPro"/>
</dbReference>
<feature type="transmembrane region" description="Helical" evidence="9">
    <location>
        <begin position="140"/>
        <end position="166"/>
    </location>
</feature>
<protein>
    <recommendedName>
        <fullName evidence="9">Transport permease protein</fullName>
    </recommendedName>
</protein>
<keyword evidence="12" id="KW-1185">Reference proteome</keyword>
<feature type="transmembrane region" description="Helical" evidence="9">
    <location>
        <begin position="66"/>
        <end position="85"/>
    </location>
</feature>
<dbReference type="GO" id="GO:0015774">
    <property type="term" value="P:polysaccharide transport"/>
    <property type="evidence" value="ECO:0007669"/>
    <property type="project" value="UniProtKB-KW"/>
</dbReference>
<dbReference type="GO" id="GO:0015920">
    <property type="term" value="P:lipopolysaccharide transport"/>
    <property type="evidence" value="ECO:0007669"/>
    <property type="project" value="TreeGrafter"/>
</dbReference>
<dbReference type="PROSITE" id="PS51012">
    <property type="entry name" value="ABC_TM2"/>
    <property type="match status" value="1"/>
</dbReference>
<keyword evidence="6 9" id="KW-1133">Transmembrane helix</keyword>
<evidence type="ECO:0000256" key="8">
    <source>
        <dbReference type="ARBA" id="ARBA00023136"/>
    </source>
</evidence>
<keyword evidence="4 9" id="KW-1003">Cell membrane</keyword>
<feature type="transmembrane region" description="Helical" evidence="9">
    <location>
        <begin position="31"/>
        <end position="54"/>
    </location>
</feature>
<comment type="subcellular location">
    <subcellularLocation>
        <location evidence="9">Cell inner membrane</location>
        <topology evidence="9">Multi-pass membrane protein</topology>
    </subcellularLocation>
    <subcellularLocation>
        <location evidence="1">Cell membrane</location>
        <topology evidence="1">Multi-pass membrane protein</topology>
    </subcellularLocation>
</comment>
<proteinExistence type="inferred from homology"/>
<evidence type="ECO:0000256" key="9">
    <source>
        <dbReference type="RuleBase" id="RU361157"/>
    </source>
</evidence>
<dbReference type="GO" id="GO:0005886">
    <property type="term" value="C:plasma membrane"/>
    <property type="evidence" value="ECO:0007669"/>
    <property type="project" value="UniProtKB-SubCell"/>
</dbReference>
<dbReference type="PANTHER" id="PTHR30413:SF10">
    <property type="entry name" value="CAPSULE POLYSACCHARIDE EXPORT INNER-MEMBRANE PROTEIN CTRC"/>
    <property type="match status" value="1"/>
</dbReference>
<gene>
    <name evidence="11" type="ORF">IED13_05560</name>
</gene>
<evidence type="ECO:0000256" key="3">
    <source>
        <dbReference type="ARBA" id="ARBA00022448"/>
    </source>
</evidence>
<name>A0A927E6D5_9HYPH</name>